<feature type="chain" id="PRO_5040855090" evidence="5">
    <location>
        <begin position="22"/>
        <end position="319"/>
    </location>
</feature>
<dbReference type="GO" id="GO:1901678">
    <property type="term" value="P:iron coordination entity transport"/>
    <property type="evidence" value="ECO:0007669"/>
    <property type="project" value="UniProtKB-ARBA"/>
</dbReference>
<evidence type="ECO:0000256" key="5">
    <source>
        <dbReference type="SAM" id="SignalP"/>
    </source>
</evidence>
<dbReference type="Pfam" id="PF01497">
    <property type="entry name" value="Peripla_BP_2"/>
    <property type="match status" value="1"/>
</dbReference>
<dbReference type="SUPFAM" id="SSF53807">
    <property type="entry name" value="Helical backbone' metal receptor"/>
    <property type="match status" value="1"/>
</dbReference>
<organism evidence="7 8">
    <name type="scientific">Streptomonospora mangrovi</name>
    <dbReference type="NCBI Taxonomy" id="2883123"/>
    <lineage>
        <taxon>Bacteria</taxon>
        <taxon>Bacillati</taxon>
        <taxon>Actinomycetota</taxon>
        <taxon>Actinomycetes</taxon>
        <taxon>Streptosporangiales</taxon>
        <taxon>Nocardiopsidaceae</taxon>
        <taxon>Streptomonospora</taxon>
    </lineage>
</organism>
<dbReference type="Proteomes" id="UP001140076">
    <property type="component" value="Unassembled WGS sequence"/>
</dbReference>
<dbReference type="Gene3D" id="3.40.50.1980">
    <property type="entry name" value="Nitrogenase molybdenum iron protein domain"/>
    <property type="match status" value="2"/>
</dbReference>
<keyword evidence="3" id="KW-0813">Transport</keyword>
<dbReference type="PANTHER" id="PTHR30532">
    <property type="entry name" value="IRON III DICITRATE-BINDING PERIPLASMIC PROTEIN"/>
    <property type="match status" value="1"/>
</dbReference>
<comment type="subcellular location">
    <subcellularLocation>
        <location evidence="1">Cell envelope</location>
    </subcellularLocation>
</comment>
<keyword evidence="8" id="KW-1185">Reference proteome</keyword>
<feature type="signal peptide" evidence="5">
    <location>
        <begin position="1"/>
        <end position="21"/>
    </location>
</feature>
<reference evidence="7" key="1">
    <citation type="submission" date="2021-10" db="EMBL/GenBank/DDBJ databases">
        <title>Streptomonospora sp. nov., isolated from mangrove soil.</title>
        <authorList>
            <person name="Chen X."/>
            <person name="Ge X."/>
            <person name="Liu W."/>
        </authorList>
    </citation>
    <scope>NUCLEOTIDE SEQUENCE</scope>
    <source>
        <strain evidence="7">S1-112</strain>
    </source>
</reference>
<accession>A0A9X3NNZ3</accession>
<dbReference type="PROSITE" id="PS50983">
    <property type="entry name" value="FE_B12_PBP"/>
    <property type="match status" value="1"/>
</dbReference>
<feature type="domain" description="Fe/B12 periplasmic-binding" evidence="6">
    <location>
        <begin position="52"/>
        <end position="319"/>
    </location>
</feature>
<dbReference type="InterPro" id="IPR051313">
    <property type="entry name" value="Bact_iron-sidero_bind"/>
</dbReference>
<gene>
    <name evidence="7" type="primary">fepB</name>
    <name evidence="7" type="ORF">LG943_21215</name>
</gene>
<dbReference type="RefSeq" id="WP_270074066.1">
    <property type="nucleotide sequence ID" value="NZ_JAJAQC010000042.1"/>
</dbReference>
<name>A0A9X3NNZ3_9ACTN</name>
<dbReference type="EMBL" id="JAJAQC010000042">
    <property type="protein sequence ID" value="MDA0566813.1"/>
    <property type="molecule type" value="Genomic_DNA"/>
</dbReference>
<dbReference type="PANTHER" id="PTHR30532:SF24">
    <property type="entry name" value="FERRIC ENTEROBACTIN-BINDING PERIPLASMIC PROTEIN FEPB"/>
    <property type="match status" value="1"/>
</dbReference>
<dbReference type="InterPro" id="IPR002491">
    <property type="entry name" value="ABC_transptr_periplasmic_BD"/>
</dbReference>
<evidence type="ECO:0000256" key="3">
    <source>
        <dbReference type="ARBA" id="ARBA00022448"/>
    </source>
</evidence>
<dbReference type="GO" id="GO:0030288">
    <property type="term" value="C:outer membrane-bounded periplasmic space"/>
    <property type="evidence" value="ECO:0007669"/>
    <property type="project" value="TreeGrafter"/>
</dbReference>
<dbReference type="NCBIfam" id="NF008200">
    <property type="entry name" value="PRK10957.1"/>
    <property type="match status" value="1"/>
</dbReference>
<sequence>MPKFASVLVAAVLVPVAGCSAGGPDDSGQSETPTRTVEHLFGSSDIPADPQRVVSVSVTSTASLLSLDVPVVASGTTAPSGLTDDSGFFAQWAEVAHERGVEALPGPEVDLEAVAAAEPDVIVGNGFGADAVDEAAYDRLSQLAPTVVLGESDTSWLELTEETAAVFGAEEAGAEVEREYADLVEETSGRLDTGHDVVVLTGTPHGFNVFTEESALGGLVTDLGLTLHEFAEGEAVERADRADTVEVAHENASAFGDSTLLFVNTQDEAVEDYLETAPNLAETPAYREDRAFTLGAESFRMDHYSIPLVAERLTEVLGD</sequence>
<keyword evidence="4 5" id="KW-0732">Signal</keyword>
<dbReference type="AlphaFoldDB" id="A0A9X3NNZ3"/>
<evidence type="ECO:0000313" key="7">
    <source>
        <dbReference type="EMBL" id="MDA0566813.1"/>
    </source>
</evidence>
<comment type="similarity">
    <text evidence="2">Belongs to the bacterial solute-binding protein 8 family.</text>
</comment>
<evidence type="ECO:0000313" key="8">
    <source>
        <dbReference type="Proteomes" id="UP001140076"/>
    </source>
</evidence>
<comment type="caution">
    <text evidence="7">The sequence shown here is derived from an EMBL/GenBank/DDBJ whole genome shotgun (WGS) entry which is preliminary data.</text>
</comment>
<evidence type="ECO:0000259" key="6">
    <source>
        <dbReference type="PROSITE" id="PS50983"/>
    </source>
</evidence>
<evidence type="ECO:0000256" key="4">
    <source>
        <dbReference type="ARBA" id="ARBA00022729"/>
    </source>
</evidence>
<proteinExistence type="inferred from homology"/>
<evidence type="ECO:0000256" key="2">
    <source>
        <dbReference type="ARBA" id="ARBA00008814"/>
    </source>
</evidence>
<protein>
    <submittedName>
        <fullName evidence="7">Fe2+-enterobactin ABC transporter substrate-binding protein</fullName>
    </submittedName>
</protein>
<evidence type="ECO:0000256" key="1">
    <source>
        <dbReference type="ARBA" id="ARBA00004196"/>
    </source>
</evidence>